<gene>
    <name evidence="2" type="ORF">GETHLI_00500</name>
</gene>
<dbReference type="Pfam" id="PF17754">
    <property type="entry name" value="TetR_C_14"/>
    <property type="match status" value="1"/>
</dbReference>
<proteinExistence type="predicted"/>
<comment type="caution">
    <text evidence="2">The sequence shown here is derived from an EMBL/GenBank/DDBJ whole genome shotgun (WGS) entry which is preliminary data.</text>
</comment>
<evidence type="ECO:0000313" key="2">
    <source>
        <dbReference type="EMBL" id="GLH71548.1"/>
    </source>
</evidence>
<evidence type="ECO:0000313" key="3">
    <source>
        <dbReference type="Proteomes" id="UP001165069"/>
    </source>
</evidence>
<feature type="domain" description="MftR C-terminal" evidence="1">
    <location>
        <begin position="75"/>
        <end position="172"/>
    </location>
</feature>
<evidence type="ECO:0000259" key="1">
    <source>
        <dbReference type="Pfam" id="PF17754"/>
    </source>
</evidence>
<organism evidence="2 3">
    <name type="scientific">Geothrix limicola</name>
    <dbReference type="NCBI Taxonomy" id="2927978"/>
    <lineage>
        <taxon>Bacteria</taxon>
        <taxon>Pseudomonadati</taxon>
        <taxon>Acidobacteriota</taxon>
        <taxon>Holophagae</taxon>
        <taxon>Holophagales</taxon>
        <taxon>Holophagaceae</taxon>
        <taxon>Geothrix</taxon>
    </lineage>
</organism>
<dbReference type="InterPro" id="IPR041347">
    <property type="entry name" value="MftR_C"/>
</dbReference>
<protein>
    <recommendedName>
        <fullName evidence="1">MftR C-terminal domain-containing protein</fullName>
    </recommendedName>
</protein>
<dbReference type="RefSeq" id="WP_285568756.1">
    <property type="nucleotide sequence ID" value="NZ_BSDE01000001.1"/>
</dbReference>
<dbReference type="EMBL" id="BSDE01000001">
    <property type="protein sequence ID" value="GLH71548.1"/>
    <property type="molecule type" value="Genomic_DNA"/>
</dbReference>
<dbReference type="Proteomes" id="UP001165069">
    <property type="component" value="Unassembled WGS sequence"/>
</dbReference>
<dbReference type="Gene3D" id="1.10.357.10">
    <property type="entry name" value="Tetracycline Repressor, domain 2"/>
    <property type="match status" value="1"/>
</dbReference>
<accession>A0ABQ5QAY8</accession>
<name>A0ABQ5QAY8_9BACT</name>
<reference evidence="2 3" key="1">
    <citation type="journal article" date="2023" name="Antonie Van Leeuwenhoek">
        <title>Mesoterricola silvestris gen. nov., sp. nov., Mesoterricola sediminis sp. nov., Geothrix oryzae sp. nov., Geothrix edaphica sp. nov., Geothrix rubra sp. nov., and Geothrix limicola sp. nov., six novel members of Acidobacteriota isolated from soils.</title>
        <authorList>
            <person name="Itoh H."/>
            <person name="Sugisawa Y."/>
            <person name="Mise K."/>
            <person name="Xu Z."/>
            <person name="Kuniyasu M."/>
            <person name="Ushijima N."/>
            <person name="Kawano K."/>
            <person name="Kobayashi E."/>
            <person name="Shiratori Y."/>
            <person name="Masuda Y."/>
            <person name="Senoo K."/>
        </authorList>
    </citation>
    <scope>NUCLEOTIDE SEQUENCE [LARGE SCALE GENOMIC DNA]</scope>
    <source>
        <strain evidence="2 3">Red804</strain>
    </source>
</reference>
<keyword evidence="3" id="KW-1185">Reference proteome</keyword>
<sequence length="190" mass="21451">MKDRRQDRARTQRRVALARAVERVESEGLTALCSAPPDRGTGLNVRDFEAQPLNLLFLDEDDLRTWFSEALDAAGLVEAALGWARHLEEDSELWRRRLSLIGREARLRARRAELDEAWRALFREHFRRWGAASLAGERVASLEADLALAALRGAERLWVEGGGRPLLPILAQEALAAVWPALYAHARKAR</sequence>